<proteinExistence type="inferred from homology"/>
<dbReference type="PROSITE" id="PS00799">
    <property type="entry name" value="GRANULINS"/>
    <property type="match status" value="2"/>
</dbReference>
<dbReference type="PANTHER" id="PTHR12274">
    <property type="entry name" value="GRANULIN"/>
    <property type="match status" value="1"/>
</dbReference>
<dbReference type="EMBL" id="BLXT01004325">
    <property type="protein sequence ID" value="GFO11551.1"/>
    <property type="molecule type" value="Genomic_DNA"/>
</dbReference>
<dbReference type="Proteomes" id="UP000735302">
    <property type="component" value="Unassembled WGS sequence"/>
</dbReference>
<gene>
    <name evidence="6" type="ORF">PoB_003805600</name>
</gene>
<comment type="caution">
    <text evidence="6">The sequence shown here is derived from an EMBL/GenBank/DDBJ whole genome shotgun (WGS) entry which is preliminary data.</text>
</comment>
<comment type="subcellular location">
    <subcellularLocation>
        <location evidence="1">Secreted</location>
    </subcellularLocation>
</comment>
<evidence type="ECO:0000256" key="2">
    <source>
        <dbReference type="ARBA" id="ARBA00010093"/>
    </source>
</evidence>
<organism evidence="6 7">
    <name type="scientific">Plakobranchus ocellatus</name>
    <dbReference type="NCBI Taxonomy" id="259542"/>
    <lineage>
        <taxon>Eukaryota</taxon>
        <taxon>Metazoa</taxon>
        <taxon>Spiralia</taxon>
        <taxon>Lophotrochozoa</taxon>
        <taxon>Mollusca</taxon>
        <taxon>Gastropoda</taxon>
        <taxon>Heterobranchia</taxon>
        <taxon>Euthyneura</taxon>
        <taxon>Panpulmonata</taxon>
        <taxon>Sacoglossa</taxon>
        <taxon>Placobranchoidea</taxon>
        <taxon>Plakobranchidae</taxon>
        <taxon>Plakobranchus</taxon>
    </lineage>
</organism>
<dbReference type="AlphaFoldDB" id="A0AAV4AYF0"/>
<evidence type="ECO:0000259" key="5">
    <source>
        <dbReference type="PROSITE" id="PS00799"/>
    </source>
</evidence>
<accession>A0AAV4AYF0</accession>
<feature type="domain" description="Granulins" evidence="5">
    <location>
        <begin position="212"/>
        <end position="225"/>
    </location>
</feature>
<dbReference type="SMART" id="SM00277">
    <property type="entry name" value="GRAN"/>
    <property type="match status" value="3"/>
</dbReference>
<dbReference type="SUPFAM" id="SSF57277">
    <property type="entry name" value="Granulin repeat"/>
    <property type="match status" value="2"/>
</dbReference>
<feature type="domain" description="Granulins" evidence="5">
    <location>
        <begin position="44"/>
        <end position="57"/>
    </location>
</feature>
<evidence type="ECO:0000313" key="6">
    <source>
        <dbReference type="EMBL" id="GFO11551.1"/>
    </source>
</evidence>
<dbReference type="GO" id="GO:0005576">
    <property type="term" value="C:extracellular region"/>
    <property type="evidence" value="ECO:0007669"/>
    <property type="project" value="UniProtKB-SubCell"/>
</dbReference>
<protein>
    <submittedName>
        <fullName evidence="6">Granulin b</fullName>
    </submittedName>
</protein>
<dbReference type="InterPro" id="IPR037277">
    <property type="entry name" value="Granulin_sf"/>
</dbReference>
<dbReference type="PANTHER" id="PTHR12274:SF3">
    <property type="entry name" value="PROGRANULIN"/>
    <property type="match status" value="1"/>
</dbReference>
<dbReference type="Pfam" id="PF00396">
    <property type="entry name" value="Granulin"/>
    <property type="match status" value="3"/>
</dbReference>
<evidence type="ECO:0000256" key="1">
    <source>
        <dbReference type="ARBA" id="ARBA00004613"/>
    </source>
</evidence>
<dbReference type="InterPro" id="IPR039036">
    <property type="entry name" value="Granulin_fam"/>
</dbReference>
<evidence type="ECO:0000313" key="7">
    <source>
        <dbReference type="Proteomes" id="UP000735302"/>
    </source>
</evidence>
<comment type="similarity">
    <text evidence="2">Belongs to the granulin family.</text>
</comment>
<keyword evidence="7" id="KW-1185">Reference proteome</keyword>
<dbReference type="InterPro" id="IPR000118">
    <property type="entry name" value="Granulin"/>
</dbReference>
<keyword evidence="3" id="KW-0964">Secreted</keyword>
<dbReference type="Gene3D" id="2.10.25.160">
    <property type="entry name" value="Granulin"/>
    <property type="match status" value="3"/>
</dbReference>
<evidence type="ECO:0000256" key="4">
    <source>
        <dbReference type="ARBA" id="ARBA00023157"/>
    </source>
</evidence>
<name>A0AAV4AYF0_9GAST</name>
<keyword evidence="4" id="KW-1015">Disulfide bond</keyword>
<reference evidence="6 7" key="1">
    <citation type="journal article" date="2021" name="Elife">
        <title>Chloroplast acquisition without the gene transfer in kleptoplastic sea slugs, Plakobranchus ocellatus.</title>
        <authorList>
            <person name="Maeda T."/>
            <person name="Takahashi S."/>
            <person name="Yoshida T."/>
            <person name="Shimamura S."/>
            <person name="Takaki Y."/>
            <person name="Nagai Y."/>
            <person name="Toyoda A."/>
            <person name="Suzuki Y."/>
            <person name="Arimoto A."/>
            <person name="Ishii H."/>
            <person name="Satoh N."/>
            <person name="Nishiyama T."/>
            <person name="Hasebe M."/>
            <person name="Maruyama T."/>
            <person name="Minagawa J."/>
            <person name="Obokata J."/>
            <person name="Shigenobu S."/>
        </authorList>
    </citation>
    <scope>NUCLEOTIDE SEQUENCE [LARGE SCALE GENOMIC DNA]</scope>
</reference>
<sequence length="257" mass="27895">MSKYQELVHGRTCSDGTHCPDSQTCCPDRHASFACCPLPHATCCSDYDHCCPQGLSCDLSRGTCKRGSSVNKLVRLRIRSLSPTPLINIGRGSPITKRLLEPDPYDECPRSRCCEISGGGCGCCPFPKPSCCPDRLTCCPQGLCCTWFNSTCSLGNCDYVPNRFSVPARKDRESSSFIPCPGHHAYCRNGQTCCEITSGGYGCCPFPNAVCCRDRIHCCPSTQICDLSTLACKTPDRSVSARSIFQSFTSTLPPGPE</sequence>
<evidence type="ECO:0000256" key="3">
    <source>
        <dbReference type="ARBA" id="ARBA00022525"/>
    </source>
</evidence>